<evidence type="ECO:0000256" key="1">
    <source>
        <dbReference type="ARBA" id="ARBA00023015"/>
    </source>
</evidence>
<dbReference type="PROSITE" id="PS50043">
    <property type="entry name" value="HTH_LUXR_2"/>
    <property type="match status" value="1"/>
</dbReference>
<dbReference type="KEGG" id="sale:EPH95_12180"/>
<proteinExistence type="predicted"/>
<evidence type="ECO:0000259" key="4">
    <source>
        <dbReference type="PROSITE" id="PS50043"/>
    </source>
</evidence>
<dbReference type="GO" id="GO:0003677">
    <property type="term" value="F:DNA binding"/>
    <property type="evidence" value="ECO:0007669"/>
    <property type="project" value="UniProtKB-KW"/>
</dbReference>
<dbReference type="Pfam" id="PF00196">
    <property type="entry name" value="GerE"/>
    <property type="match status" value="1"/>
</dbReference>
<evidence type="ECO:0000313" key="6">
    <source>
        <dbReference type="Proteomes" id="UP000319756"/>
    </source>
</evidence>
<dbReference type="InterPro" id="IPR016032">
    <property type="entry name" value="Sig_transdc_resp-reg_C-effctor"/>
</dbReference>
<evidence type="ECO:0000256" key="3">
    <source>
        <dbReference type="ARBA" id="ARBA00023163"/>
    </source>
</evidence>
<dbReference type="PANTHER" id="PTHR43214">
    <property type="entry name" value="TWO-COMPONENT RESPONSE REGULATOR"/>
    <property type="match status" value="1"/>
</dbReference>
<reference evidence="6" key="1">
    <citation type="submission" date="2019-01" db="EMBL/GenBank/DDBJ databases">
        <title>Genomic analysis of Salicibibacter sp. NKC3-5.</title>
        <authorList>
            <person name="Oh Y.J."/>
        </authorList>
    </citation>
    <scope>NUCLEOTIDE SEQUENCE [LARGE SCALE GENOMIC DNA]</scope>
    <source>
        <strain evidence="6">NKC3-5</strain>
    </source>
</reference>
<dbReference type="SMART" id="SM00421">
    <property type="entry name" value="HTH_LUXR"/>
    <property type="match status" value="1"/>
</dbReference>
<dbReference type="RefSeq" id="WP_142090362.1">
    <property type="nucleotide sequence ID" value="NZ_CP035485.1"/>
</dbReference>
<keyword evidence="2" id="KW-0238">DNA-binding</keyword>
<dbReference type="GO" id="GO:0006355">
    <property type="term" value="P:regulation of DNA-templated transcription"/>
    <property type="evidence" value="ECO:0007669"/>
    <property type="project" value="InterPro"/>
</dbReference>
<keyword evidence="3" id="KW-0804">Transcription</keyword>
<dbReference type="InterPro" id="IPR000792">
    <property type="entry name" value="Tscrpt_reg_LuxR_C"/>
</dbReference>
<dbReference type="InterPro" id="IPR039420">
    <property type="entry name" value="WalR-like"/>
</dbReference>
<accession>A0A514LKQ2</accession>
<keyword evidence="6" id="KW-1185">Reference proteome</keyword>
<dbReference type="AlphaFoldDB" id="A0A514LKQ2"/>
<evidence type="ECO:0000256" key="2">
    <source>
        <dbReference type="ARBA" id="ARBA00023125"/>
    </source>
</evidence>
<name>A0A514LKQ2_9BACI</name>
<dbReference type="PANTHER" id="PTHR43214:SF42">
    <property type="entry name" value="TRANSCRIPTIONAL REGULATORY PROTEIN DESR"/>
    <property type="match status" value="1"/>
</dbReference>
<gene>
    <name evidence="5" type="ORF">EPH95_12180</name>
</gene>
<keyword evidence="1" id="KW-0805">Transcription regulation</keyword>
<dbReference type="PRINTS" id="PR00038">
    <property type="entry name" value="HTHLUXR"/>
</dbReference>
<dbReference type="OrthoDB" id="2965189at2"/>
<dbReference type="EMBL" id="CP035485">
    <property type="protein sequence ID" value="QDI91841.1"/>
    <property type="molecule type" value="Genomic_DNA"/>
</dbReference>
<evidence type="ECO:0000313" key="5">
    <source>
        <dbReference type="EMBL" id="QDI91841.1"/>
    </source>
</evidence>
<organism evidence="5 6">
    <name type="scientific">Salicibibacter halophilus</name>
    <dbReference type="NCBI Taxonomy" id="2502791"/>
    <lineage>
        <taxon>Bacteria</taxon>
        <taxon>Bacillati</taxon>
        <taxon>Bacillota</taxon>
        <taxon>Bacilli</taxon>
        <taxon>Bacillales</taxon>
        <taxon>Bacillaceae</taxon>
        <taxon>Salicibibacter</taxon>
    </lineage>
</organism>
<sequence length="243" mass="27493">MLRTTRHYSGEHSASLCSYLWLQLGEQNNDEYLLTALHAKGYHAESHSRLPKKKPRNKEEVVILSKEESFRLLDSGVLHALSNVYRLCAVIPPRSPVLMEKTVEAEVMTLFSINQPFRQMVQNLSVARLYKTYVDPLLQLDLVQVVRLNQSAEEDLEPSVKANKIDGALDLNYAKASVTLTASECRVLDSILKGKSNRKIAEDDYLSVSTVNNHVSQLTKKMNANDRTHTVKRVVEFGWLRGG</sequence>
<protein>
    <recommendedName>
        <fullName evidence="4">HTH luxR-type domain-containing protein</fullName>
    </recommendedName>
</protein>
<dbReference type="InterPro" id="IPR036388">
    <property type="entry name" value="WH-like_DNA-bd_sf"/>
</dbReference>
<dbReference type="SUPFAM" id="SSF46894">
    <property type="entry name" value="C-terminal effector domain of the bipartite response regulators"/>
    <property type="match status" value="1"/>
</dbReference>
<dbReference type="Gene3D" id="1.10.10.10">
    <property type="entry name" value="Winged helix-like DNA-binding domain superfamily/Winged helix DNA-binding domain"/>
    <property type="match status" value="1"/>
</dbReference>
<feature type="domain" description="HTH luxR-type" evidence="4">
    <location>
        <begin position="173"/>
        <end position="238"/>
    </location>
</feature>
<dbReference type="Proteomes" id="UP000319756">
    <property type="component" value="Chromosome"/>
</dbReference>